<dbReference type="PANTHER" id="PTHR12905">
    <property type="entry name" value="METALLOPHOSPHOESTERASE"/>
    <property type="match status" value="1"/>
</dbReference>
<dbReference type="Gene3D" id="3.60.21.10">
    <property type="match status" value="1"/>
</dbReference>
<organism evidence="2">
    <name type="scientific">Hexamita inflata</name>
    <dbReference type="NCBI Taxonomy" id="28002"/>
    <lineage>
        <taxon>Eukaryota</taxon>
        <taxon>Metamonada</taxon>
        <taxon>Diplomonadida</taxon>
        <taxon>Hexamitidae</taxon>
        <taxon>Hexamitinae</taxon>
        <taxon>Hexamita</taxon>
    </lineage>
</organism>
<reference evidence="2" key="1">
    <citation type="submission" date="2023-06" db="EMBL/GenBank/DDBJ databases">
        <authorList>
            <person name="Kurt Z."/>
        </authorList>
    </citation>
    <scope>NUCLEOTIDE SEQUENCE</scope>
</reference>
<dbReference type="AlphaFoldDB" id="A0AA86Q4D2"/>
<reference evidence="3 4" key="2">
    <citation type="submission" date="2024-07" db="EMBL/GenBank/DDBJ databases">
        <authorList>
            <person name="Akdeniz Z."/>
        </authorList>
    </citation>
    <scope>NUCLEOTIDE SEQUENCE [LARGE SCALE GENOMIC DNA]</scope>
</reference>
<dbReference type="PANTHER" id="PTHR12905:SF0">
    <property type="entry name" value="CALCINEURIN-LIKE PHOSPHOESTERASE DOMAIN-CONTAINING PROTEIN"/>
    <property type="match status" value="1"/>
</dbReference>
<dbReference type="InterPro" id="IPR029052">
    <property type="entry name" value="Metallo-depent_PP-like"/>
</dbReference>
<proteinExistence type="predicted"/>
<dbReference type="EMBL" id="CAXDID020000014">
    <property type="protein sequence ID" value="CAL5981913.1"/>
    <property type="molecule type" value="Genomic_DNA"/>
</dbReference>
<dbReference type="SUPFAM" id="SSF56300">
    <property type="entry name" value="Metallo-dependent phosphatases"/>
    <property type="match status" value="1"/>
</dbReference>
<gene>
    <name evidence="2" type="ORF">HINF_LOCUS39710</name>
    <name evidence="3" type="ORF">HINF_LOCUS6881</name>
</gene>
<dbReference type="GO" id="GO:0016787">
    <property type="term" value="F:hydrolase activity"/>
    <property type="evidence" value="ECO:0007669"/>
    <property type="project" value="InterPro"/>
</dbReference>
<evidence type="ECO:0000259" key="1">
    <source>
        <dbReference type="Pfam" id="PF00149"/>
    </source>
</evidence>
<protein>
    <submittedName>
        <fullName evidence="2">Calcineurin-like phosphoesterase</fullName>
    </submittedName>
    <submittedName>
        <fullName evidence="3">Calcineurin-like_phosphoesterase</fullName>
    </submittedName>
</protein>
<dbReference type="Pfam" id="PF00149">
    <property type="entry name" value="Metallophos"/>
    <property type="match status" value="1"/>
</dbReference>
<dbReference type="InterPro" id="IPR004843">
    <property type="entry name" value="Calcineurin-like_PHP"/>
</dbReference>
<dbReference type="EMBL" id="CATOUU010000831">
    <property type="protein sequence ID" value="CAI9952065.1"/>
    <property type="molecule type" value="Genomic_DNA"/>
</dbReference>
<keyword evidence="4" id="KW-1185">Reference proteome</keyword>
<sequence>MSQTNNQQQNNIQNQWNGAINITFISDTHERHQYLNSELYYGDIIVHTGDLTNGEINPYDMTPVINFLSWFSSLPYKYKIFIGGNHDFPLMHQVLQEILLQFPNVIYLNKKAVVLTVNNQSLKFYGIPFVSHLNGWAFNIPSEQISYMAQQIEECDVLLTHDAPYNNQYLFQRVNAIKPKIHAFGHMHEFAGITYKQGILYIDGAQMGFPVYDHIYKPIRVQISNGQMQIENYNEITHWKDFPYQ</sequence>
<evidence type="ECO:0000313" key="4">
    <source>
        <dbReference type="Proteomes" id="UP001642409"/>
    </source>
</evidence>
<dbReference type="InterPro" id="IPR051693">
    <property type="entry name" value="UPF0046_metallophosphoest"/>
</dbReference>
<feature type="domain" description="Calcineurin-like phosphoesterase" evidence="1">
    <location>
        <begin position="21"/>
        <end position="189"/>
    </location>
</feature>
<evidence type="ECO:0000313" key="3">
    <source>
        <dbReference type="EMBL" id="CAL5981913.1"/>
    </source>
</evidence>
<dbReference type="Proteomes" id="UP001642409">
    <property type="component" value="Unassembled WGS sequence"/>
</dbReference>
<comment type="caution">
    <text evidence="2">The sequence shown here is derived from an EMBL/GenBank/DDBJ whole genome shotgun (WGS) entry which is preliminary data.</text>
</comment>
<evidence type="ECO:0000313" key="2">
    <source>
        <dbReference type="EMBL" id="CAI9952065.1"/>
    </source>
</evidence>
<accession>A0AA86Q4D2</accession>
<name>A0AA86Q4D2_9EUKA</name>